<dbReference type="PANTHER" id="PTHR48021:SF46">
    <property type="entry name" value="MAJOR FACILITATOR SUPERFAMILY (MFS) PROFILE DOMAIN-CONTAINING PROTEIN"/>
    <property type="match status" value="1"/>
</dbReference>
<organism evidence="10 11">
    <name type="scientific">Asbolus verrucosus</name>
    <name type="common">Desert ironclad beetle</name>
    <dbReference type="NCBI Taxonomy" id="1661398"/>
    <lineage>
        <taxon>Eukaryota</taxon>
        <taxon>Metazoa</taxon>
        <taxon>Ecdysozoa</taxon>
        <taxon>Arthropoda</taxon>
        <taxon>Hexapoda</taxon>
        <taxon>Insecta</taxon>
        <taxon>Pterygota</taxon>
        <taxon>Neoptera</taxon>
        <taxon>Endopterygota</taxon>
        <taxon>Coleoptera</taxon>
        <taxon>Polyphaga</taxon>
        <taxon>Cucujiformia</taxon>
        <taxon>Tenebrionidae</taxon>
        <taxon>Pimeliinae</taxon>
        <taxon>Asbolus</taxon>
    </lineage>
</organism>
<feature type="transmembrane region" description="Helical" evidence="8">
    <location>
        <begin position="114"/>
        <end position="133"/>
    </location>
</feature>
<gene>
    <name evidence="10" type="ORF">BDFB_002914</name>
</gene>
<feature type="domain" description="Major facilitator superfamily (MFS) profile" evidence="9">
    <location>
        <begin position="1"/>
        <end position="413"/>
    </location>
</feature>
<feature type="transmembrane region" description="Helical" evidence="8">
    <location>
        <begin position="29"/>
        <end position="51"/>
    </location>
</feature>
<dbReference type="InterPro" id="IPR005829">
    <property type="entry name" value="Sugar_transporter_CS"/>
</dbReference>
<accession>A0A482W6E8</accession>
<dbReference type="PROSITE" id="PS00217">
    <property type="entry name" value="SUGAR_TRANSPORT_2"/>
    <property type="match status" value="1"/>
</dbReference>
<evidence type="ECO:0000256" key="3">
    <source>
        <dbReference type="ARBA" id="ARBA00022692"/>
    </source>
</evidence>
<evidence type="ECO:0000259" key="9">
    <source>
        <dbReference type="PROSITE" id="PS50850"/>
    </source>
</evidence>
<dbReference type="AlphaFoldDB" id="A0A482W6E8"/>
<dbReference type="InterPro" id="IPR020846">
    <property type="entry name" value="MFS_dom"/>
</dbReference>
<feature type="transmembrane region" description="Helical" evidence="8">
    <location>
        <begin position="288"/>
        <end position="309"/>
    </location>
</feature>
<evidence type="ECO:0000256" key="6">
    <source>
        <dbReference type="ARBA" id="ARBA00023180"/>
    </source>
</evidence>
<dbReference type="GO" id="GO:0005886">
    <property type="term" value="C:plasma membrane"/>
    <property type="evidence" value="ECO:0007669"/>
    <property type="project" value="UniProtKB-SubCell"/>
</dbReference>
<feature type="transmembrane region" description="Helical" evidence="8">
    <location>
        <begin position="390"/>
        <end position="409"/>
    </location>
</feature>
<dbReference type="SUPFAM" id="SSF103473">
    <property type="entry name" value="MFS general substrate transporter"/>
    <property type="match status" value="1"/>
</dbReference>
<keyword evidence="5 8" id="KW-0472">Membrane</keyword>
<sequence length="435" mass="48140">MHYAWPSPSLPQLTSNSSSLQITNDEGSWIVIMELLAPIPSCFVGAFLVDIIGRKKSILITAIPYFISWLMIAFANSAVTLAVARLFCGISDGIAFTVIPLYIAEIADPKIRGLLGTSISANWIFGMLLINVIGSYLSISMTAAVSSVIPLFLLVTFVWMPESPYFLIMKCDFKRAREALRKFTGQDNVEEELLRLQEAVKNQSGKRGRVLDLFRKKSNQRSLAVIAIVRNAQQLSGVAAISFYTLSIFKEAGDFMSPLTATIIYVSIQCVMAGVCSIAIDRTGRRPLLISSLVGSAIALFLEGTYFYIKDFTSIDTSSFNFVPVMALIGYVIIFNLGAQPIPLLMQGELFPTNVKAIASCMSEVYFCIVASTVSKFFQIMRDTFGMYLPFYAFSICCVVNLIFVVIFVPETKGKTLEEIQESLRLKKKARSVNK</sequence>
<feature type="transmembrane region" description="Helical" evidence="8">
    <location>
        <begin position="58"/>
        <end position="76"/>
    </location>
</feature>
<dbReference type="InterPro" id="IPR003663">
    <property type="entry name" value="Sugar/inositol_transpt"/>
</dbReference>
<feature type="transmembrane region" description="Helical" evidence="8">
    <location>
        <begin position="255"/>
        <end position="276"/>
    </location>
</feature>
<protein>
    <submittedName>
        <fullName evidence="10">Sugar tr and/or MFS 1 domain containing protein</fullName>
    </submittedName>
</protein>
<evidence type="ECO:0000313" key="11">
    <source>
        <dbReference type="Proteomes" id="UP000292052"/>
    </source>
</evidence>
<dbReference type="Gene3D" id="1.20.1250.20">
    <property type="entry name" value="MFS general substrate transporter like domains"/>
    <property type="match status" value="1"/>
</dbReference>
<feature type="transmembrane region" description="Helical" evidence="8">
    <location>
        <begin position="223"/>
        <end position="249"/>
    </location>
</feature>
<dbReference type="PANTHER" id="PTHR48021">
    <property type="match status" value="1"/>
</dbReference>
<dbReference type="PROSITE" id="PS00216">
    <property type="entry name" value="SUGAR_TRANSPORT_1"/>
    <property type="match status" value="1"/>
</dbReference>
<feature type="transmembrane region" description="Helical" evidence="8">
    <location>
        <begin position="321"/>
        <end position="345"/>
    </location>
</feature>
<dbReference type="PROSITE" id="PS50850">
    <property type="entry name" value="MFS"/>
    <property type="match status" value="1"/>
</dbReference>
<feature type="transmembrane region" description="Helical" evidence="8">
    <location>
        <begin position="82"/>
        <end position="102"/>
    </location>
</feature>
<dbReference type="OrthoDB" id="6133115at2759"/>
<dbReference type="InterPro" id="IPR036259">
    <property type="entry name" value="MFS_trans_sf"/>
</dbReference>
<evidence type="ECO:0000256" key="7">
    <source>
        <dbReference type="ARBA" id="ARBA00024348"/>
    </source>
</evidence>
<evidence type="ECO:0000256" key="8">
    <source>
        <dbReference type="SAM" id="Phobius"/>
    </source>
</evidence>
<name>A0A482W6E8_ASBVE</name>
<dbReference type="Proteomes" id="UP000292052">
    <property type="component" value="Unassembled WGS sequence"/>
</dbReference>
<evidence type="ECO:0000256" key="2">
    <source>
        <dbReference type="ARBA" id="ARBA00022475"/>
    </source>
</evidence>
<evidence type="ECO:0000256" key="5">
    <source>
        <dbReference type="ARBA" id="ARBA00023136"/>
    </source>
</evidence>
<keyword evidence="3 8" id="KW-0812">Transmembrane</keyword>
<feature type="transmembrane region" description="Helical" evidence="8">
    <location>
        <begin position="139"/>
        <end position="160"/>
    </location>
</feature>
<evidence type="ECO:0000256" key="4">
    <source>
        <dbReference type="ARBA" id="ARBA00022989"/>
    </source>
</evidence>
<keyword evidence="2" id="KW-1003">Cell membrane</keyword>
<comment type="similarity">
    <text evidence="7">Belongs to the major facilitator superfamily. Sugar transporter (TC 2.A.1.1) family. Trehalose transporter subfamily.</text>
</comment>
<dbReference type="InterPro" id="IPR050549">
    <property type="entry name" value="MFS_Trehalose_Transporter"/>
</dbReference>
<dbReference type="GO" id="GO:0022857">
    <property type="term" value="F:transmembrane transporter activity"/>
    <property type="evidence" value="ECO:0007669"/>
    <property type="project" value="InterPro"/>
</dbReference>
<proteinExistence type="inferred from homology"/>
<dbReference type="InterPro" id="IPR005828">
    <property type="entry name" value="MFS_sugar_transport-like"/>
</dbReference>
<keyword evidence="11" id="KW-1185">Reference proteome</keyword>
<dbReference type="EMBL" id="QDEB01023832">
    <property type="protein sequence ID" value="RZC40702.1"/>
    <property type="molecule type" value="Genomic_DNA"/>
</dbReference>
<dbReference type="PRINTS" id="PR00171">
    <property type="entry name" value="SUGRTRNSPORT"/>
</dbReference>
<dbReference type="FunFam" id="1.20.1250.20:FF:000055">
    <property type="entry name" value="Facilitated trehalose transporter Tret1-2 homolog"/>
    <property type="match status" value="1"/>
</dbReference>
<evidence type="ECO:0000313" key="10">
    <source>
        <dbReference type="EMBL" id="RZC40702.1"/>
    </source>
</evidence>
<reference evidence="10 11" key="1">
    <citation type="submission" date="2017-03" db="EMBL/GenBank/DDBJ databases">
        <title>Genome of the blue death feigning beetle - Asbolus verrucosus.</title>
        <authorList>
            <person name="Rider S.D."/>
        </authorList>
    </citation>
    <scope>NUCLEOTIDE SEQUENCE [LARGE SCALE GENOMIC DNA]</scope>
    <source>
        <strain evidence="10">Butters</strain>
        <tissue evidence="10">Head and leg muscle</tissue>
    </source>
</reference>
<comment type="caution">
    <text evidence="10">The sequence shown here is derived from an EMBL/GenBank/DDBJ whole genome shotgun (WGS) entry which is preliminary data.</text>
</comment>
<keyword evidence="4 8" id="KW-1133">Transmembrane helix</keyword>
<keyword evidence="6" id="KW-0325">Glycoprotein</keyword>
<comment type="subcellular location">
    <subcellularLocation>
        <location evidence="1">Cell membrane</location>
        <topology evidence="1">Multi-pass membrane protein</topology>
    </subcellularLocation>
</comment>
<dbReference type="Pfam" id="PF00083">
    <property type="entry name" value="Sugar_tr"/>
    <property type="match status" value="1"/>
</dbReference>
<evidence type="ECO:0000256" key="1">
    <source>
        <dbReference type="ARBA" id="ARBA00004651"/>
    </source>
</evidence>